<dbReference type="PANTHER" id="PTHR43353">
    <property type="entry name" value="SUCCINATE-SEMIALDEHYDE DEHYDROGENASE, MITOCHONDRIAL"/>
    <property type="match status" value="1"/>
</dbReference>
<dbReference type="PROSITE" id="PS00070">
    <property type="entry name" value="ALDEHYDE_DEHYDR_CYS"/>
    <property type="match status" value="1"/>
</dbReference>
<dbReference type="EC" id="1.2.1.71" evidence="4"/>
<feature type="active site" evidence="4">
    <location>
        <position position="290"/>
    </location>
</feature>
<dbReference type="InterPro" id="IPR029510">
    <property type="entry name" value="Ald_DH_CS_GLU"/>
</dbReference>
<evidence type="ECO:0000256" key="3">
    <source>
        <dbReference type="ARBA" id="ARBA00023027"/>
    </source>
</evidence>
<dbReference type="InterPro" id="IPR016163">
    <property type="entry name" value="Ald_DH_C"/>
</dbReference>
<gene>
    <name evidence="4 7" type="primary">astD</name>
    <name evidence="7" type="ORF">NNL22_13715</name>
</gene>
<dbReference type="GO" id="GO:0019545">
    <property type="term" value="P:L-arginine catabolic process to succinate"/>
    <property type="evidence" value="ECO:0007669"/>
    <property type="project" value="UniProtKB-UniRule"/>
</dbReference>
<dbReference type="PROSITE" id="PS00687">
    <property type="entry name" value="ALDEHYDE_DEHYDR_GLU"/>
    <property type="match status" value="1"/>
</dbReference>
<feature type="domain" description="Aldehyde dehydrogenase" evidence="6">
    <location>
        <begin position="29"/>
        <end position="473"/>
    </location>
</feature>
<feature type="binding site" evidence="4">
    <location>
        <begin position="233"/>
        <end position="238"/>
    </location>
    <ligand>
        <name>NAD(+)</name>
        <dbReference type="ChEBI" id="CHEBI:57540"/>
    </ligand>
</feature>
<name>A0A9E8KPE1_9ALTE</name>
<evidence type="ECO:0000259" key="6">
    <source>
        <dbReference type="Pfam" id="PF00171"/>
    </source>
</evidence>
<dbReference type="RefSeq" id="WP_251811323.1">
    <property type="nucleotide sequence ID" value="NZ_CP101527.1"/>
</dbReference>
<keyword evidence="3 4" id="KW-0520">NAD</keyword>
<dbReference type="InterPro" id="IPR015590">
    <property type="entry name" value="Aldehyde_DH_dom"/>
</dbReference>
<proteinExistence type="inferred from homology"/>
<evidence type="ECO:0000313" key="8">
    <source>
        <dbReference type="Proteomes" id="UP001164472"/>
    </source>
</evidence>
<evidence type="ECO:0000256" key="2">
    <source>
        <dbReference type="ARBA" id="ARBA00023002"/>
    </source>
</evidence>
<dbReference type="KEGG" id="asem:NNL22_13715"/>
<comment type="function">
    <text evidence="4">Catalyzes the NAD-dependent reduction of succinylglutamate semialdehyde into succinylglutamate.</text>
</comment>
<accession>A0A9E8KPE1</accession>
<dbReference type="AlphaFoldDB" id="A0A9E8KPE1"/>
<reference evidence="7" key="1">
    <citation type="submission" date="2022-07" db="EMBL/GenBank/DDBJ databases">
        <title>Alkalimarinus sp. nov., isolated from gut of a Alitta virens.</title>
        <authorList>
            <person name="Yang A.I."/>
            <person name="Shin N.-R."/>
        </authorList>
    </citation>
    <scope>NUCLEOTIDE SEQUENCE</scope>
    <source>
        <strain evidence="7">FA028</strain>
    </source>
</reference>
<dbReference type="HAMAP" id="MF_01174">
    <property type="entry name" value="Aldedh_AstD"/>
    <property type="match status" value="1"/>
</dbReference>
<comment type="catalytic activity">
    <reaction evidence="4">
        <text>N-succinyl-L-glutamate 5-semialdehyde + NAD(+) + H2O = N-succinyl-L-glutamate + NADH + 2 H(+)</text>
        <dbReference type="Rhea" id="RHEA:10812"/>
        <dbReference type="ChEBI" id="CHEBI:15377"/>
        <dbReference type="ChEBI" id="CHEBI:15378"/>
        <dbReference type="ChEBI" id="CHEBI:57540"/>
        <dbReference type="ChEBI" id="CHEBI:57945"/>
        <dbReference type="ChEBI" id="CHEBI:58520"/>
        <dbReference type="ChEBI" id="CHEBI:58763"/>
        <dbReference type="EC" id="1.2.1.71"/>
    </reaction>
</comment>
<organism evidence="7 8">
    <name type="scientific">Alkalimarinus sediminis</name>
    <dbReference type="NCBI Taxonomy" id="1632866"/>
    <lineage>
        <taxon>Bacteria</taxon>
        <taxon>Pseudomonadati</taxon>
        <taxon>Pseudomonadota</taxon>
        <taxon>Gammaproteobacteria</taxon>
        <taxon>Alteromonadales</taxon>
        <taxon>Alteromonadaceae</taxon>
        <taxon>Alkalimarinus</taxon>
    </lineage>
</organism>
<dbReference type="GO" id="GO:0019544">
    <property type="term" value="P:L-arginine catabolic process to L-glutamate"/>
    <property type="evidence" value="ECO:0007669"/>
    <property type="project" value="UniProtKB-UniRule"/>
</dbReference>
<dbReference type="GO" id="GO:0043824">
    <property type="term" value="F:succinylglutamate-semialdehyde dehydrogenase activity"/>
    <property type="evidence" value="ECO:0007669"/>
    <property type="project" value="UniProtKB-EC"/>
</dbReference>
<evidence type="ECO:0000256" key="1">
    <source>
        <dbReference type="ARBA" id="ARBA00022503"/>
    </source>
</evidence>
<dbReference type="InterPro" id="IPR050740">
    <property type="entry name" value="Aldehyde_DH_Superfamily"/>
</dbReference>
<dbReference type="NCBIfam" id="TIGR03240">
    <property type="entry name" value="arg_catab_astD"/>
    <property type="match status" value="1"/>
</dbReference>
<dbReference type="SUPFAM" id="SSF53720">
    <property type="entry name" value="ALDH-like"/>
    <property type="match status" value="1"/>
</dbReference>
<dbReference type="CDD" id="cd07095">
    <property type="entry name" value="ALDH_SGSD_AstD"/>
    <property type="match status" value="1"/>
</dbReference>
<keyword evidence="8" id="KW-1185">Reference proteome</keyword>
<comment type="pathway">
    <text evidence="4">Amino-acid degradation; L-arginine degradation via AST pathway; L-glutamate and succinate from L-arginine: step 4/5.</text>
</comment>
<keyword evidence="1 4" id="KW-0056">Arginine metabolism</keyword>
<evidence type="ECO:0000313" key="7">
    <source>
        <dbReference type="EMBL" id="UZW74075.1"/>
    </source>
</evidence>
<dbReference type="Gene3D" id="3.40.309.10">
    <property type="entry name" value="Aldehyde Dehydrogenase, Chain A, domain 2"/>
    <property type="match status" value="1"/>
</dbReference>
<sequence>MNNETNVNHGSQAGNLYINGSWQLGSGPVLSSVCPVSQESVWSGNSATVDDVNGAITAARQAFASWRKQSVEARKGIVRKFAELLGENKEHIARCIGAETGKPLWESRTEVAAMIGKIEISINAYEERTGTQESDVAAGHTVLRHRPHGVVAVFGPYNFPGHLPNGHIVPALIAGNTIVFKPSELAPMVAEETVKLWHQAGLPSGVLNLVQGAKDTGIALAAHDQIDGLFFTGSSGTGHILHKQFGGRPDKILALEMGGNNPLIVDNPTDVEAAVHHTIMSAFVSAGQRCTCARRLLVPVGEKGDAFIERLADVASRLKVDKFDAEDQPFMGALISLDAAKGLMAAQHSLLERGATAILSMQQINQDAALLTPGILDVTNVMDLPDEEHFGPLLKVIRYDSFEQAIELANKTSFGLSAGLISDDRALYEQFIDEIRAGIVNWNKPITGASSAAPFGGIGASGNHRPSAYYAADYCAFPMASVEDEQAKMPSQLSPGLDMS</sequence>
<evidence type="ECO:0000256" key="4">
    <source>
        <dbReference type="HAMAP-Rule" id="MF_01174"/>
    </source>
</evidence>
<dbReference type="Proteomes" id="UP001164472">
    <property type="component" value="Chromosome"/>
</dbReference>
<dbReference type="EMBL" id="CP101527">
    <property type="protein sequence ID" value="UZW74075.1"/>
    <property type="molecule type" value="Genomic_DNA"/>
</dbReference>
<dbReference type="InterPro" id="IPR017649">
    <property type="entry name" value="SuccinylGlu_semiald_DH_AstD"/>
</dbReference>
<keyword evidence="2 4" id="KW-0560">Oxidoreductase</keyword>
<dbReference type="NCBIfam" id="NF006992">
    <property type="entry name" value="PRK09457.1"/>
    <property type="match status" value="1"/>
</dbReference>
<dbReference type="FunFam" id="3.40.605.10:FF:000010">
    <property type="entry name" value="N-succinylglutamate 5-semialdehyde dehydrogenase"/>
    <property type="match status" value="1"/>
</dbReference>
<protein>
    <recommendedName>
        <fullName evidence="4">N-succinylglutamate 5-semialdehyde dehydrogenase</fullName>
        <ecNumber evidence="4">1.2.1.71</ecNumber>
    </recommendedName>
    <alternativeName>
        <fullName evidence="4">Succinylglutamic semialdehyde dehydrogenase</fullName>
        <shortName evidence="4">SGSD</shortName>
    </alternativeName>
</protein>
<comment type="similarity">
    <text evidence="4">Belongs to the aldehyde dehydrogenase family. AstD subfamily.</text>
</comment>
<feature type="active site" evidence="4 5">
    <location>
        <position position="256"/>
    </location>
</feature>
<dbReference type="Pfam" id="PF00171">
    <property type="entry name" value="Aldedh"/>
    <property type="match status" value="1"/>
</dbReference>
<dbReference type="InterPro" id="IPR016160">
    <property type="entry name" value="Ald_DH_CS_CYS"/>
</dbReference>
<evidence type="ECO:0000256" key="5">
    <source>
        <dbReference type="PROSITE-ProRule" id="PRU10007"/>
    </source>
</evidence>
<dbReference type="Gene3D" id="3.40.605.10">
    <property type="entry name" value="Aldehyde Dehydrogenase, Chain A, domain 1"/>
    <property type="match status" value="1"/>
</dbReference>
<dbReference type="InterPro" id="IPR016162">
    <property type="entry name" value="Ald_DH_N"/>
</dbReference>
<dbReference type="PANTHER" id="PTHR43353:SF5">
    <property type="entry name" value="SUCCINATE-SEMIALDEHYDE DEHYDROGENASE, MITOCHONDRIAL"/>
    <property type="match status" value="1"/>
</dbReference>
<dbReference type="InterPro" id="IPR016161">
    <property type="entry name" value="Ald_DH/histidinol_DH"/>
</dbReference>